<reference evidence="2 3" key="3">
    <citation type="journal article" date="2013" name="Rice">
        <title>Improvement of the Oryza sativa Nipponbare reference genome using next generation sequence and optical map data.</title>
        <authorList>
            <person name="Kawahara Y."/>
            <person name="de la Bastide M."/>
            <person name="Hamilton J.P."/>
            <person name="Kanamori H."/>
            <person name="McCombie W.R."/>
            <person name="Ouyang S."/>
            <person name="Schwartz D.C."/>
            <person name="Tanaka T."/>
            <person name="Wu J."/>
            <person name="Zhou S."/>
            <person name="Childs K.L."/>
            <person name="Davidson R.M."/>
            <person name="Lin H."/>
            <person name="Quesada-Ocampo L."/>
            <person name="Vaillancourt B."/>
            <person name="Sakai H."/>
            <person name="Lee S.S."/>
            <person name="Kim J."/>
            <person name="Numa H."/>
            <person name="Itoh T."/>
            <person name="Buell C.R."/>
            <person name="Matsumoto T."/>
        </authorList>
    </citation>
    <scope>NUCLEOTIDE SEQUENCE [LARGE SCALE GENOMIC DNA]</scope>
    <source>
        <strain evidence="3">cv. Nipponbare</strain>
    </source>
</reference>
<keyword evidence="3" id="KW-1185">Reference proteome</keyword>
<sequence length="171" mass="19065">MLHNLTSPDDKHVDAPQEEDVEQYEQRRRCRHSDEPPPEPAHHDDGQEHQTCDGEHGEEGEGREEAGHHGHGELREEREAAGGQPRPQHLPWRPPQPVEPRRRRQPAHRRRLLVLRIRSTIKAAAAPHPARRSSRGGTARIAGLARGASISPDSSTGSEGEPGNRRRCGAN</sequence>
<feature type="non-terminal residue" evidence="2">
    <location>
        <position position="1"/>
    </location>
</feature>
<feature type="compositionally biased region" description="Basic and acidic residues" evidence="1">
    <location>
        <begin position="24"/>
        <end position="80"/>
    </location>
</feature>
<dbReference type="EMBL" id="AP014959">
    <property type="protein sequence ID" value="BAS83503.1"/>
    <property type="molecule type" value="Genomic_DNA"/>
</dbReference>
<feature type="compositionally biased region" description="Basic residues" evidence="1">
    <location>
        <begin position="101"/>
        <end position="113"/>
    </location>
</feature>
<feature type="region of interest" description="Disordered" evidence="1">
    <location>
        <begin position="1"/>
        <end position="171"/>
    </location>
</feature>
<dbReference type="InParanoid" id="A0A0P0VW17"/>
<reference evidence="2 3" key="2">
    <citation type="journal article" date="2013" name="Plant Cell Physiol.">
        <title>Rice Annotation Project Database (RAP-DB): an integrative and interactive database for rice genomics.</title>
        <authorList>
            <person name="Sakai H."/>
            <person name="Lee S.S."/>
            <person name="Tanaka T."/>
            <person name="Numa H."/>
            <person name="Kim J."/>
            <person name="Kawahara Y."/>
            <person name="Wakimoto H."/>
            <person name="Yang C.C."/>
            <person name="Iwamoto M."/>
            <person name="Abe T."/>
            <person name="Yamada Y."/>
            <person name="Muto A."/>
            <person name="Inokuchi H."/>
            <person name="Ikemura T."/>
            <person name="Matsumoto T."/>
            <person name="Sasaki T."/>
            <person name="Itoh T."/>
        </authorList>
    </citation>
    <scope>NUCLEOTIDE SEQUENCE [LARGE SCALE GENOMIC DNA]</scope>
    <source>
        <strain evidence="3">cv. Nipponbare</strain>
    </source>
</reference>
<gene>
    <name evidence="2" type="ordered locus">Os03g0275450</name>
    <name evidence="2" type="ORF">OSNPB_030275450</name>
</gene>
<dbReference type="AlphaFoldDB" id="A0A0P0VW17"/>
<evidence type="ECO:0000256" key="1">
    <source>
        <dbReference type="SAM" id="MobiDB-lite"/>
    </source>
</evidence>
<evidence type="ECO:0000313" key="2">
    <source>
        <dbReference type="EMBL" id="BAS83503.1"/>
    </source>
</evidence>
<evidence type="ECO:0000313" key="3">
    <source>
        <dbReference type="Proteomes" id="UP000059680"/>
    </source>
</evidence>
<protein>
    <submittedName>
        <fullName evidence="2">Os03g0275450 protein</fullName>
    </submittedName>
</protein>
<dbReference type="PaxDb" id="39947-A0A0P0VW17"/>
<reference evidence="3" key="1">
    <citation type="journal article" date="2005" name="Nature">
        <title>The map-based sequence of the rice genome.</title>
        <authorList>
            <consortium name="International rice genome sequencing project (IRGSP)"/>
            <person name="Matsumoto T."/>
            <person name="Wu J."/>
            <person name="Kanamori H."/>
            <person name="Katayose Y."/>
            <person name="Fujisawa M."/>
            <person name="Namiki N."/>
            <person name="Mizuno H."/>
            <person name="Yamamoto K."/>
            <person name="Antonio B.A."/>
            <person name="Baba T."/>
            <person name="Sakata K."/>
            <person name="Nagamura Y."/>
            <person name="Aoki H."/>
            <person name="Arikawa K."/>
            <person name="Arita K."/>
            <person name="Bito T."/>
            <person name="Chiden Y."/>
            <person name="Fujitsuka N."/>
            <person name="Fukunaka R."/>
            <person name="Hamada M."/>
            <person name="Harada C."/>
            <person name="Hayashi A."/>
            <person name="Hijishita S."/>
            <person name="Honda M."/>
            <person name="Hosokawa S."/>
            <person name="Ichikawa Y."/>
            <person name="Idonuma A."/>
            <person name="Iijima M."/>
            <person name="Ikeda M."/>
            <person name="Ikeno M."/>
            <person name="Ito K."/>
            <person name="Ito S."/>
            <person name="Ito T."/>
            <person name="Ito Y."/>
            <person name="Ito Y."/>
            <person name="Iwabuchi A."/>
            <person name="Kamiya K."/>
            <person name="Karasawa W."/>
            <person name="Kurita K."/>
            <person name="Katagiri S."/>
            <person name="Kikuta A."/>
            <person name="Kobayashi H."/>
            <person name="Kobayashi N."/>
            <person name="Machita K."/>
            <person name="Maehara T."/>
            <person name="Masukawa M."/>
            <person name="Mizubayashi T."/>
            <person name="Mukai Y."/>
            <person name="Nagasaki H."/>
            <person name="Nagata Y."/>
            <person name="Naito S."/>
            <person name="Nakashima M."/>
            <person name="Nakama Y."/>
            <person name="Nakamichi Y."/>
            <person name="Nakamura M."/>
            <person name="Meguro A."/>
            <person name="Negishi M."/>
            <person name="Ohta I."/>
            <person name="Ohta T."/>
            <person name="Okamoto M."/>
            <person name="Ono N."/>
            <person name="Saji S."/>
            <person name="Sakaguchi M."/>
            <person name="Sakai K."/>
            <person name="Shibata M."/>
            <person name="Shimokawa T."/>
            <person name="Song J."/>
            <person name="Takazaki Y."/>
            <person name="Terasawa K."/>
            <person name="Tsugane M."/>
            <person name="Tsuji K."/>
            <person name="Ueda S."/>
            <person name="Waki K."/>
            <person name="Yamagata H."/>
            <person name="Yamamoto M."/>
            <person name="Yamamoto S."/>
            <person name="Yamane H."/>
            <person name="Yoshiki S."/>
            <person name="Yoshihara R."/>
            <person name="Yukawa K."/>
            <person name="Zhong H."/>
            <person name="Yano M."/>
            <person name="Yuan Q."/>
            <person name="Ouyang S."/>
            <person name="Liu J."/>
            <person name="Jones K.M."/>
            <person name="Gansberger K."/>
            <person name="Moffat K."/>
            <person name="Hill J."/>
            <person name="Bera J."/>
            <person name="Fadrosh D."/>
            <person name="Jin S."/>
            <person name="Johri S."/>
            <person name="Kim M."/>
            <person name="Overton L."/>
            <person name="Reardon M."/>
            <person name="Tsitrin T."/>
            <person name="Vuong H."/>
            <person name="Weaver B."/>
            <person name="Ciecko A."/>
            <person name="Tallon L."/>
            <person name="Jackson J."/>
            <person name="Pai G."/>
            <person name="Aken S.V."/>
            <person name="Utterback T."/>
            <person name="Reidmuller S."/>
            <person name="Feldblyum T."/>
            <person name="Hsiao J."/>
            <person name="Zismann V."/>
            <person name="Iobst S."/>
            <person name="de Vazeille A.R."/>
            <person name="Buell C.R."/>
            <person name="Ying K."/>
            <person name="Li Y."/>
            <person name="Lu T."/>
            <person name="Huang Y."/>
            <person name="Zhao Q."/>
            <person name="Feng Q."/>
            <person name="Zhang L."/>
            <person name="Zhu J."/>
            <person name="Weng Q."/>
            <person name="Mu J."/>
            <person name="Lu Y."/>
            <person name="Fan D."/>
            <person name="Liu Y."/>
            <person name="Guan J."/>
            <person name="Zhang Y."/>
            <person name="Yu S."/>
            <person name="Liu X."/>
            <person name="Zhang Y."/>
            <person name="Hong G."/>
            <person name="Han B."/>
            <person name="Choisne N."/>
            <person name="Demange N."/>
            <person name="Orjeda G."/>
            <person name="Samain S."/>
            <person name="Cattolico L."/>
            <person name="Pelletier E."/>
            <person name="Couloux A."/>
            <person name="Segurens B."/>
            <person name="Wincker P."/>
            <person name="D'Hont A."/>
            <person name="Scarpelli C."/>
            <person name="Weissenbach J."/>
            <person name="Salanoubat M."/>
            <person name="Quetier F."/>
            <person name="Yu Y."/>
            <person name="Kim H.R."/>
            <person name="Rambo T."/>
            <person name="Currie J."/>
            <person name="Collura K."/>
            <person name="Luo M."/>
            <person name="Yang T."/>
            <person name="Ammiraju J.S.S."/>
            <person name="Engler F."/>
            <person name="Soderlund C."/>
            <person name="Wing R.A."/>
            <person name="Palmer L.E."/>
            <person name="de la Bastide M."/>
            <person name="Spiegel L."/>
            <person name="Nascimento L."/>
            <person name="Zutavern T."/>
            <person name="O'Shaughnessy A."/>
            <person name="Dike S."/>
            <person name="Dedhia N."/>
            <person name="Preston R."/>
            <person name="Balija V."/>
            <person name="McCombie W.R."/>
            <person name="Chow T."/>
            <person name="Chen H."/>
            <person name="Chung M."/>
            <person name="Chen C."/>
            <person name="Shaw J."/>
            <person name="Wu H."/>
            <person name="Hsiao K."/>
            <person name="Chao Y."/>
            <person name="Chu M."/>
            <person name="Cheng C."/>
            <person name="Hour A."/>
            <person name="Lee P."/>
            <person name="Lin S."/>
            <person name="Lin Y."/>
            <person name="Liou J."/>
            <person name="Liu S."/>
            <person name="Hsing Y."/>
            <person name="Raghuvanshi S."/>
            <person name="Mohanty A."/>
            <person name="Bharti A.K."/>
            <person name="Gaur A."/>
            <person name="Gupta V."/>
            <person name="Kumar D."/>
            <person name="Ravi V."/>
            <person name="Vij S."/>
            <person name="Kapur A."/>
            <person name="Khurana P."/>
            <person name="Khurana P."/>
            <person name="Khurana J.P."/>
            <person name="Tyagi A.K."/>
            <person name="Gaikwad K."/>
            <person name="Singh A."/>
            <person name="Dalal V."/>
            <person name="Srivastava S."/>
            <person name="Dixit A."/>
            <person name="Pal A.K."/>
            <person name="Ghazi I.A."/>
            <person name="Yadav M."/>
            <person name="Pandit A."/>
            <person name="Bhargava A."/>
            <person name="Sureshbabu K."/>
            <person name="Batra K."/>
            <person name="Sharma T.R."/>
            <person name="Mohapatra T."/>
            <person name="Singh N.K."/>
            <person name="Messing J."/>
            <person name="Nelson A.B."/>
            <person name="Fuks G."/>
            <person name="Kavchok S."/>
            <person name="Keizer G."/>
            <person name="Linton E."/>
            <person name="Llaca V."/>
            <person name="Song R."/>
            <person name="Tanyolac B."/>
            <person name="Young S."/>
            <person name="Ho-Il K."/>
            <person name="Hahn J.H."/>
            <person name="Sangsakoo G."/>
            <person name="Vanavichit A."/>
            <person name="de Mattos Luiz.A.T."/>
            <person name="Zimmer P.D."/>
            <person name="Malone G."/>
            <person name="Dellagostin O."/>
            <person name="de Oliveira A.C."/>
            <person name="Bevan M."/>
            <person name="Bancroft I."/>
            <person name="Minx P."/>
            <person name="Cordum H."/>
            <person name="Wilson R."/>
            <person name="Cheng Z."/>
            <person name="Jin W."/>
            <person name="Jiang J."/>
            <person name="Leong S.A."/>
            <person name="Iwama H."/>
            <person name="Gojobori T."/>
            <person name="Itoh T."/>
            <person name="Niimura Y."/>
            <person name="Fujii Y."/>
            <person name="Habara T."/>
            <person name="Sakai H."/>
            <person name="Sato Y."/>
            <person name="Wilson G."/>
            <person name="Kumar K."/>
            <person name="McCouch S."/>
            <person name="Juretic N."/>
            <person name="Hoen D."/>
            <person name="Wright S."/>
            <person name="Bruskiewich R."/>
            <person name="Bureau T."/>
            <person name="Miyao A."/>
            <person name="Hirochika H."/>
            <person name="Nishikawa T."/>
            <person name="Kadowaki K."/>
            <person name="Sugiura M."/>
            <person name="Burr B."/>
            <person name="Sasaki T."/>
        </authorList>
    </citation>
    <scope>NUCLEOTIDE SEQUENCE [LARGE SCALE GENOMIC DNA]</scope>
    <source>
        <strain evidence="3">cv. Nipponbare</strain>
    </source>
</reference>
<organism evidence="2 3">
    <name type="scientific">Oryza sativa subsp. japonica</name>
    <name type="common">Rice</name>
    <dbReference type="NCBI Taxonomy" id="39947"/>
    <lineage>
        <taxon>Eukaryota</taxon>
        <taxon>Viridiplantae</taxon>
        <taxon>Streptophyta</taxon>
        <taxon>Embryophyta</taxon>
        <taxon>Tracheophyta</taxon>
        <taxon>Spermatophyta</taxon>
        <taxon>Magnoliopsida</taxon>
        <taxon>Liliopsida</taxon>
        <taxon>Poales</taxon>
        <taxon>Poaceae</taxon>
        <taxon>BOP clade</taxon>
        <taxon>Oryzoideae</taxon>
        <taxon>Oryzeae</taxon>
        <taxon>Oryzinae</taxon>
        <taxon>Oryza</taxon>
        <taxon>Oryza sativa</taxon>
    </lineage>
</organism>
<accession>A0A0P0VW17</accession>
<dbReference type="Proteomes" id="UP000059680">
    <property type="component" value="Chromosome 3"/>
</dbReference>
<name>A0A0P0VW17_ORYSJ</name>
<proteinExistence type="predicted"/>
<dbReference type="Gramene" id="Os03t0275450-00">
    <property type="protein sequence ID" value="Os03t0275450-00"/>
    <property type="gene ID" value="Os03g0275450"/>
</dbReference>